<name>N6ULF6_DENPD</name>
<feature type="compositionally biased region" description="Basic and acidic residues" evidence="8">
    <location>
        <begin position="586"/>
        <end position="597"/>
    </location>
</feature>
<keyword evidence="7" id="KW-0175">Coiled coil</keyword>
<dbReference type="EMBL" id="KB740686">
    <property type="protein sequence ID" value="ENN79532.1"/>
    <property type="molecule type" value="Genomic_DNA"/>
</dbReference>
<keyword evidence="12" id="KW-1185">Reference proteome</keyword>
<feature type="compositionally biased region" description="Low complexity" evidence="8">
    <location>
        <begin position="707"/>
        <end position="723"/>
    </location>
</feature>
<dbReference type="MEROPS" id="M67.011"/>
<dbReference type="PANTHER" id="PTHR10410">
    <property type="entry name" value="EUKARYOTIC TRANSLATION INITIATION FACTOR 3 -RELATED"/>
    <property type="match status" value="1"/>
</dbReference>
<dbReference type="InterPro" id="IPR037518">
    <property type="entry name" value="MPN"/>
</dbReference>
<dbReference type="PROSITE" id="PS50249">
    <property type="entry name" value="MPN"/>
    <property type="match status" value="1"/>
</dbReference>
<dbReference type="InterPro" id="IPR040843">
    <property type="entry name" value="RAMA"/>
</dbReference>
<proteinExistence type="inferred from homology"/>
<feature type="region of interest" description="Disordered" evidence="8">
    <location>
        <begin position="574"/>
        <end position="601"/>
    </location>
</feature>
<evidence type="ECO:0000256" key="8">
    <source>
        <dbReference type="SAM" id="MobiDB-lite"/>
    </source>
</evidence>
<evidence type="ECO:0000313" key="11">
    <source>
        <dbReference type="EnsemblMetazoa" id="XP_019756114.1"/>
    </source>
</evidence>
<evidence type="ECO:0000256" key="5">
    <source>
        <dbReference type="ARBA" id="ARBA00023049"/>
    </source>
</evidence>
<dbReference type="OrthoDB" id="167806at2759"/>
<evidence type="ECO:0000256" key="3">
    <source>
        <dbReference type="ARBA" id="ARBA00022801"/>
    </source>
</evidence>
<dbReference type="AlphaFoldDB" id="N6ULF6"/>
<feature type="compositionally biased region" description="Polar residues" evidence="8">
    <location>
        <begin position="1"/>
        <end position="21"/>
    </location>
</feature>
<dbReference type="Gene3D" id="3.40.140.10">
    <property type="entry name" value="Cytidine Deaminase, domain 2"/>
    <property type="match status" value="1"/>
</dbReference>
<feature type="region of interest" description="Disordered" evidence="8">
    <location>
        <begin position="1"/>
        <end position="64"/>
    </location>
</feature>
<evidence type="ECO:0000256" key="1">
    <source>
        <dbReference type="ARBA" id="ARBA00022670"/>
    </source>
</evidence>
<reference evidence="10 12" key="1">
    <citation type="journal article" date="2013" name="Genome Biol.">
        <title>Draft genome of the mountain pine beetle, Dendroctonus ponderosae Hopkins, a major forest pest.</title>
        <authorList>
            <person name="Keeling C.I."/>
            <person name="Yuen M.M."/>
            <person name="Liao N.Y."/>
            <person name="Docking T.R."/>
            <person name="Chan S.K."/>
            <person name="Taylor G.A."/>
            <person name="Palmquist D.L."/>
            <person name="Jackman S.D."/>
            <person name="Nguyen A."/>
            <person name="Li M."/>
            <person name="Henderson H."/>
            <person name="Janes J.K."/>
            <person name="Zhao Y."/>
            <person name="Pandoh P."/>
            <person name="Moore R."/>
            <person name="Sperling F.A."/>
            <person name="Huber D.P."/>
            <person name="Birol I."/>
            <person name="Jones S.J."/>
            <person name="Bohlmann J."/>
        </authorList>
    </citation>
    <scope>NUCLEOTIDE SEQUENCE</scope>
</reference>
<keyword evidence="3" id="KW-0378">Hydrolase</keyword>
<feature type="non-terminal residue" evidence="10">
    <location>
        <position position="1"/>
    </location>
</feature>
<dbReference type="EnsemblMetazoa" id="XM_019900556.1">
    <property type="protein sequence ID" value="XP_019756115.1"/>
    <property type="gene ID" value="LOC109534771"/>
</dbReference>
<keyword evidence="1" id="KW-0645">Protease</keyword>
<feature type="region of interest" description="Disordered" evidence="8">
    <location>
        <begin position="707"/>
        <end position="746"/>
    </location>
</feature>
<evidence type="ECO:0000313" key="10">
    <source>
        <dbReference type="EMBL" id="ENN79532.1"/>
    </source>
</evidence>
<dbReference type="InterPro" id="IPR000555">
    <property type="entry name" value="JAMM/MPN+_dom"/>
</dbReference>
<dbReference type="GO" id="GO:0006508">
    <property type="term" value="P:proteolysis"/>
    <property type="evidence" value="ECO:0007669"/>
    <property type="project" value="UniProtKB-KW"/>
</dbReference>
<feature type="compositionally biased region" description="Acidic residues" evidence="8">
    <location>
        <begin position="24"/>
        <end position="48"/>
    </location>
</feature>
<dbReference type="CDD" id="cd08067">
    <property type="entry name" value="MPN_2A_DUB"/>
    <property type="match status" value="1"/>
</dbReference>
<dbReference type="Pfam" id="PF01398">
    <property type="entry name" value="JAB"/>
    <property type="match status" value="1"/>
</dbReference>
<feature type="coiled-coil region" evidence="7">
    <location>
        <begin position="164"/>
        <end position="195"/>
    </location>
</feature>
<dbReference type="GO" id="GO:0008237">
    <property type="term" value="F:metallopeptidase activity"/>
    <property type="evidence" value="ECO:0007669"/>
    <property type="project" value="UniProtKB-KW"/>
</dbReference>
<feature type="domain" description="MPN" evidence="9">
    <location>
        <begin position="258"/>
        <end position="394"/>
    </location>
</feature>
<evidence type="ECO:0000313" key="12">
    <source>
        <dbReference type="Proteomes" id="UP000019118"/>
    </source>
</evidence>
<evidence type="ECO:0000256" key="6">
    <source>
        <dbReference type="ARBA" id="ARBA00061577"/>
    </source>
</evidence>
<evidence type="ECO:0000256" key="7">
    <source>
        <dbReference type="SAM" id="Coils"/>
    </source>
</evidence>
<protein>
    <recommendedName>
        <fullName evidence="9">MPN domain-containing protein</fullName>
    </recommendedName>
</protein>
<dbReference type="KEGG" id="dpa:109534771"/>
<reference evidence="11" key="2">
    <citation type="submission" date="2024-08" db="UniProtKB">
        <authorList>
            <consortium name="EnsemblMetazoa"/>
        </authorList>
    </citation>
    <scope>IDENTIFICATION</scope>
</reference>
<gene>
    <name evidence="11" type="primary">109534771</name>
    <name evidence="10" type="ORF">YQE_03995</name>
</gene>
<dbReference type="HOGENOM" id="CLU_421711_0_0_1"/>
<keyword evidence="4" id="KW-0862">Zinc</keyword>
<evidence type="ECO:0000256" key="2">
    <source>
        <dbReference type="ARBA" id="ARBA00022723"/>
    </source>
</evidence>
<dbReference type="FunFam" id="3.40.140.10:FF:000053">
    <property type="entry name" value="MPN domain-containing protein CG4751"/>
    <property type="match status" value="1"/>
</dbReference>
<dbReference type="SUPFAM" id="SSF102712">
    <property type="entry name" value="JAB1/MPN domain"/>
    <property type="match status" value="1"/>
</dbReference>
<dbReference type="Pfam" id="PF18755">
    <property type="entry name" value="RAMA"/>
    <property type="match status" value="1"/>
</dbReference>
<keyword evidence="2" id="KW-0479">Metal-binding</keyword>
<dbReference type="InterPro" id="IPR050242">
    <property type="entry name" value="JAMM_MPN+_peptidase_M67A"/>
</dbReference>
<dbReference type="EnsemblMetazoa" id="XM_019900555.1">
    <property type="protein sequence ID" value="XP_019756114.1"/>
    <property type="gene ID" value="LOC109534771"/>
</dbReference>
<accession>N6ULF6</accession>
<evidence type="ECO:0000259" key="9">
    <source>
        <dbReference type="PROSITE" id="PS50249"/>
    </source>
</evidence>
<evidence type="ECO:0000256" key="4">
    <source>
        <dbReference type="ARBA" id="ARBA00022833"/>
    </source>
</evidence>
<organism evidence="10">
    <name type="scientific">Dendroctonus ponderosae</name>
    <name type="common">Mountain pine beetle</name>
    <dbReference type="NCBI Taxonomy" id="77166"/>
    <lineage>
        <taxon>Eukaryota</taxon>
        <taxon>Metazoa</taxon>
        <taxon>Ecdysozoa</taxon>
        <taxon>Arthropoda</taxon>
        <taxon>Hexapoda</taxon>
        <taxon>Insecta</taxon>
        <taxon>Pterygota</taxon>
        <taxon>Neoptera</taxon>
        <taxon>Endopterygota</taxon>
        <taxon>Coleoptera</taxon>
        <taxon>Polyphaga</taxon>
        <taxon>Cucujiformia</taxon>
        <taxon>Curculionidae</taxon>
        <taxon>Scolytinae</taxon>
        <taxon>Dendroctonus</taxon>
    </lineage>
</organism>
<sequence length="746" mass="82409">MQSQLAAALLGQNTNATSTPNHLEDDENNSLREEDTEVEPEEFDEETGSETPPELPIENGSEKPVEVRQVVGKDPSNRTVTLQMLLSAGILKPGAGAMTIEYLGQKFVGDLLDDGKIRSQETDIIFASPSAWAIACKRFINPEKKSGCGWASVKYQGKKLDAYKNVWYKKKKEEEKELEKQLEKELAAANSLNLEQLLKSSASIPTTSNSTTTTNTAMFQRFVVKHNTIANRTMTHDTNTMIECVPFSNLGKIQPFLVSLHTNAALLMDFHCHLTKSEVSGYLAGHWEVNSHNLQITHAFPCRNTKADRSNAAQVESEIARTIEKDKLTLVGWYHSHPFAAAAPTLRDVDAQLEYQIKMRGTHDNSYTPCIGIIISPYNYENVSLESSIMAYWVIPPPETKPNEYGRPMLMSYSVVQDSALYQPVKEELTKCVEYYQKEADFISFSDKFVGTTLYIDKLKNTLISKFPRDESEGDVWRFVRECLKCLVEEKDQMASGSKPAHMLAGLTPPVSLNSGLGMLSSDISSLLFNAGKYSSPSSLLGLPDPMADTTLAANNMFLQTNLFKMQELLKPFSPTGSSQSSSKSSKSEQKAPKAPKDSGLAKASDFSMDLMHFKDKMNFLSPDLNMLRKDLSTEYLASLSKASKHPESYMPKMNAIKSCSSLINDYMMNVGKPSPNAEDDRPTKMPKMDYLSSMLDLSYPKTSVGAASTSAASDTASDAPTDLSIPDNAPSENMEVDGPLNLTGD</sequence>
<dbReference type="Proteomes" id="UP000019118">
    <property type="component" value="Unassembled WGS sequence"/>
</dbReference>
<dbReference type="GO" id="GO:0046872">
    <property type="term" value="F:metal ion binding"/>
    <property type="evidence" value="ECO:0007669"/>
    <property type="project" value="UniProtKB-KW"/>
</dbReference>
<keyword evidence="5" id="KW-0482">Metalloprotease</keyword>
<comment type="similarity">
    <text evidence="6">Belongs to the peptidase M67 family.</text>
</comment>
<dbReference type="OMA" id="MMQHDAN"/>